<gene>
    <name evidence="4" type="ORF">C667_11141</name>
</gene>
<comment type="caution">
    <text evidence="4">The sequence shown here is derived from an EMBL/GenBank/DDBJ whole genome shotgun (WGS) entry which is preliminary data.</text>
</comment>
<sequence>MSQARTRHSRWSGRAASGVAAAALSVLLLAGCSETPEEMLVSAKAFIEKQDLDAASIQLKNALQQNGSLAEARFLLGRINMRQGNVAGGVKELQRALELGHPRDVVAVELAPALVAAGELDKLFAEFGDPRVSEPKARAAVSAALGDGHLLRRDIEKARASYLESIAAAPDEPRSRIGLARTTALKGDLAAAEAEVREAVRRSPEAAEAHALLADLLLAQGRVPEGVEALREVVRLQPKSVNGHYALVSQLLRGGDMAAADAALESMRSVVGNHPFTRYLVALRHFRENRLAEARDDVMQVLKDAPQFLPADLLAGTVLVRVNEHALARSHLDRVLQAAPGHLAARQALIVSHLATGESKRALELLQPLLQVPQPSARLLGLAGQVFLANGDFERSEEYFERASKASPDDPGARLRLGVARMAGGDVSSAFEDLASAARMDETGIQADLALVVGHLRRGETDKALAAQAELERKQPDNALVHNLRGGLMLARRDIPAARAAFEKALAKQPAYLAAAVNLARLDLAERKPQEAIGRLVSVVERDPKSVEALLTLAEIQRATGAAAPEVLRTLERAEAASPGGVPANLAIIQHLLSQRQAAQALQVAQKVAAAHQSEPRAIEALARTQLAAGDSQQGIAALNRLVNLLPASPQPLVALADVHRSLKDGHAAEQALRKALSIAPDLIDARQRMIALALERNDRKLALQLAGEAQSRQPELPVGYLLEGDVHAVASQWSEAAGAYRKALDRKGGGQAAARLHSALVRADRKADAARMAEAWLKDNPSDLVLRGYLGELALGEKRYADAVKIFARMSEMAPQNPILLNNLAWAANEVKDPKALEYAEQALRLAPENPAIIDTVGTIQVDSGEVDAGLANLRRAVSIGPDLLPLQLNLARALVKAGQKDEARTQLEALMPRLKEGTPLHQQADALMKGL</sequence>
<keyword evidence="1" id="KW-0677">Repeat</keyword>
<dbReference type="Pfam" id="PF14559">
    <property type="entry name" value="TPR_19"/>
    <property type="match status" value="1"/>
</dbReference>
<dbReference type="InterPro" id="IPR019734">
    <property type="entry name" value="TPR_rpt"/>
</dbReference>
<evidence type="ECO:0000256" key="3">
    <source>
        <dbReference type="PROSITE-ProRule" id="PRU00339"/>
    </source>
</evidence>
<dbReference type="Pfam" id="PF13432">
    <property type="entry name" value="TPR_16"/>
    <property type="match status" value="8"/>
</dbReference>
<feature type="repeat" description="TPR" evidence="3">
    <location>
        <begin position="207"/>
        <end position="240"/>
    </location>
</feature>
<evidence type="ECO:0000313" key="5">
    <source>
        <dbReference type="Proteomes" id="UP000013047"/>
    </source>
</evidence>
<dbReference type="SUPFAM" id="SSF48452">
    <property type="entry name" value="TPR-like"/>
    <property type="match status" value="3"/>
</dbReference>
<evidence type="ECO:0000256" key="2">
    <source>
        <dbReference type="ARBA" id="ARBA00022803"/>
    </source>
</evidence>
<dbReference type="AlphaFoldDB" id="N6ZXY8"/>
<keyword evidence="2 3" id="KW-0802">TPR repeat</keyword>
<dbReference type="OrthoDB" id="5290951at2"/>
<dbReference type="RefSeq" id="WP_004363187.1">
    <property type="nucleotide sequence ID" value="NZ_AMXF01000070.1"/>
</dbReference>
<evidence type="ECO:0000256" key="1">
    <source>
        <dbReference type="ARBA" id="ARBA00022737"/>
    </source>
</evidence>
<dbReference type="InterPro" id="IPR051012">
    <property type="entry name" value="CellSynth/LPSAsmb/PSIAsmb"/>
</dbReference>
<dbReference type="Gene3D" id="1.25.40.10">
    <property type="entry name" value="Tetratricopeptide repeat domain"/>
    <property type="match status" value="4"/>
</dbReference>
<dbReference type="PROSITE" id="PS51257">
    <property type="entry name" value="PROKAR_LIPOPROTEIN"/>
    <property type="match status" value="1"/>
</dbReference>
<keyword evidence="5" id="KW-1185">Reference proteome</keyword>
<name>N6ZXY8_9RHOO</name>
<accession>N6ZXY8</accession>
<dbReference type="PANTHER" id="PTHR45586:SF1">
    <property type="entry name" value="LIPOPOLYSACCHARIDE ASSEMBLY PROTEIN B"/>
    <property type="match status" value="1"/>
</dbReference>
<reference evidence="4 5" key="1">
    <citation type="submission" date="2012-09" db="EMBL/GenBank/DDBJ databases">
        <title>Draft Genome Sequences of 6 Strains from Genus Thauera.</title>
        <authorList>
            <person name="Liu B."/>
            <person name="Shapleigh J.P."/>
            <person name="Frostegard A.H."/>
        </authorList>
    </citation>
    <scope>NUCLEOTIDE SEQUENCE [LARGE SCALE GENOMIC DNA]</scope>
    <source>
        <strain evidence="4 5">B4P</strain>
    </source>
</reference>
<dbReference type="EMBL" id="AMXF01000070">
    <property type="protein sequence ID" value="ENO96994.1"/>
    <property type="molecule type" value="Genomic_DNA"/>
</dbReference>
<dbReference type="Proteomes" id="UP000013047">
    <property type="component" value="Unassembled WGS sequence"/>
</dbReference>
<dbReference type="InterPro" id="IPR014266">
    <property type="entry name" value="PEP-CTERM_TPR_PrsT"/>
</dbReference>
<protein>
    <submittedName>
        <fullName evidence="4">Uncharacterized protein</fullName>
    </submittedName>
</protein>
<dbReference type="PROSITE" id="PS50005">
    <property type="entry name" value="TPR"/>
    <property type="match status" value="2"/>
</dbReference>
<dbReference type="PANTHER" id="PTHR45586">
    <property type="entry name" value="TPR REPEAT-CONTAINING PROTEIN PA4667"/>
    <property type="match status" value="1"/>
</dbReference>
<evidence type="ECO:0000313" key="4">
    <source>
        <dbReference type="EMBL" id="ENO96994.1"/>
    </source>
</evidence>
<dbReference type="InterPro" id="IPR011990">
    <property type="entry name" value="TPR-like_helical_dom_sf"/>
</dbReference>
<dbReference type="NCBIfam" id="TIGR02917">
    <property type="entry name" value="PEP_TPR_lipo"/>
    <property type="match status" value="1"/>
</dbReference>
<organism evidence="4 5">
    <name type="scientific">Thauera phenylacetica B4P</name>
    <dbReference type="NCBI Taxonomy" id="1234382"/>
    <lineage>
        <taxon>Bacteria</taxon>
        <taxon>Pseudomonadati</taxon>
        <taxon>Pseudomonadota</taxon>
        <taxon>Betaproteobacteria</taxon>
        <taxon>Rhodocyclales</taxon>
        <taxon>Zoogloeaceae</taxon>
        <taxon>Thauera</taxon>
    </lineage>
</organism>
<proteinExistence type="predicted"/>
<dbReference type="SMART" id="SM00028">
    <property type="entry name" value="TPR"/>
    <property type="match status" value="13"/>
</dbReference>
<feature type="repeat" description="TPR" evidence="3">
    <location>
        <begin position="377"/>
        <end position="410"/>
    </location>
</feature>